<feature type="binding site" evidence="5">
    <location>
        <position position="96"/>
    </location>
    <ligand>
        <name>Mg(2+)</name>
        <dbReference type="ChEBI" id="CHEBI:18420"/>
        <label>1</label>
        <note>catalytic</note>
    </ligand>
</feature>
<evidence type="ECO:0000256" key="5">
    <source>
        <dbReference type="PIRSR" id="PIRSR600760-2"/>
    </source>
</evidence>
<keyword evidence="4 5" id="KW-0460">Magnesium</keyword>
<name>A0A5B2VBA0_9HYPH</name>
<dbReference type="GO" id="GO:0006020">
    <property type="term" value="P:inositol metabolic process"/>
    <property type="evidence" value="ECO:0007669"/>
    <property type="project" value="TreeGrafter"/>
</dbReference>
<reference evidence="6 7" key="2">
    <citation type="submission" date="2019-09" db="EMBL/GenBank/DDBJ databases">
        <authorList>
            <person name="Jin C."/>
        </authorList>
    </citation>
    <scope>NUCLEOTIDE SEQUENCE [LARGE SCALE GENOMIC DNA]</scope>
    <source>
        <strain evidence="6 7">BN140002</strain>
    </source>
</reference>
<gene>
    <name evidence="6" type="ORF">F0L46_16175</name>
</gene>
<dbReference type="AlphaFoldDB" id="A0A5B2VBA0"/>
<proteinExistence type="inferred from homology"/>
<dbReference type="EMBL" id="VUOA01000028">
    <property type="protein sequence ID" value="KAA2236244.1"/>
    <property type="molecule type" value="Genomic_DNA"/>
</dbReference>
<evidence type="ECO:0000256" key="3">
    <source>
        <dbReference type="ARBA" id="ARBA00022801"/>
    </source>
</evidence>
<dbReference type="PROSITE" id="PS00629">
    <property type="entry name" value="IMP_1"/>
    <property type="match status" value="1"/>
</dbReference>
<dbReference type="GO" id="GO:0008934">
    <property type="term" value="F:inositol monophosphate 1-phosphatase activity"/>
    <property type="evidence" value="ECO:0007669"/>
    <property type="project" value="TreeGrafter"/>
</dbReference>
<dbReference type="PANTHER" id="PTHR20854:SF4">
    <property type="entry name" value="INOSITOL-1-MONOPHOSPHATASE-RELATED"/>
    <property type="match status" value="1"/>
</dbReference>
<feature type="binding site" evidence="5">
    <location>
        <position position="93"/>
    </location>
    <ligand>
        <name>Mg(2+)</name>
        <dbReference type="ChEBI" id="CHEBI:18420"/>
        <label>2</label>
    </ligand>
</feature>
<keyword evidence="3" id="KW-0378">Hydrolase</keyword>
<evidence type="ECO:0000256" key="4">
    <source>
        <dbReference type="ARBA" id="ARBA00022842"/>
    </source>
</evidence>
<dbReference type="InterPro" id="IPR020583">
    <property type="entry name" value="Inositol_monoP_metal-BS"/>
</dbReference>
<dbReference type="SUPFAM" id="SSF56655">
    <property type="entry name" value="Carbohydrate phosphatase"/>
    <property type="match status" value="1"/>
</dbReference>
<dbReference type="PROSITE" id="PS00630">
    <property type="entry name" value="IMP_2"/>
    <property type="match status" value="1"/>
</dbReference>
<comment type="similarity">
    <text evidence="1">Belongs to the inositol monophosphatase superfamily.</text>
</comment>
<evidence type="ECO:0000313" key="6">
    <source>
        <dbReference type="EMBL" id="KAA2236244.1"/>
    </source>
</evidence>
<dbReference type="PANTHER" id="PTHR20854">
    <property type="entry name" value="INOSITOL MONOPHOSPHATASE"/>
    <property type="match status" value="1"/>
</dbReference>
<sequence>MPHREITGPLVPLLREVAQEAGDMARRYFRPGQKTAARIWSKAGGSPVTEADVQVDAFLKVRLSRALPDAGWLSEETADHPGRLDRRLVWIVDPIDGTRAFLNGHQDWSVAIGLLLDGEPVLGVVYGPALNAYYEAVAGEGATLNGQPISVSPREGLAGAVTAGPVPLIDQLAGQVGEVRRAEKIPSLALRLARVADGSVDLGLVSANARDWDIAGADLILREAGGRLSAFDGTAPRYNRPDPVHREMLASSLRLHGPLVEALTRRVQAAH</sequence>
<accession>A0A5B2VBA0</accession>
<dbReference type="InterPro" id="IPR000760">
    <property type="entry name" value="Inositol_monophosphatase-like"/>
</dbReference>
<evidence type="ECO:0000256" key="2">
    <source>
        <dbReference type="ARBA" id="ARBA00022723"/>
    </source>
</evidence>
<reference evidence="6 7" key="1">
    <citation type="submission" date="2019-09" db="EMBL/GenBank/DDBJ databases">
        <title>Salinarimonas rosea gen. nov., sp. nov., a new member of the a-2 subgroup of the Proteobacteria.</title>
        <authorList>
            <person name="Liu J."/>
        </authorList>
    </citation>
    <scope>NUCLEOTIDE SEQUENCE [LARGE SCALE GENOMIC DNA]</scope>
    <source>
        <strain evidence="6 7">BN140002</strain>
    </source>
</reference>
<dbReference type="GO" id="GO:0007165">
    <property type="term" value="P:signal transduction"/>
    <property type="evidence" value="ECO:0007669"/>
    <property type="project" value="TreeGrafter"/>
</dbReference>
<feature type="binding site" evidence="5">
    <location>
        <position position="75"/>
    </location>
    <ligand>
        <name>Mg(2+)</name>
        <dbReference type="ChEBI" id="CHEBI:18420"/>
        <label>1</label>
        <note>catalytic</note>
    </ligand>
</feature>
<dbReference type="Proteomes" id="UP000323142">
    <property type="component" value="Unassembled WGS sequence"/>
</dbReference>
<dbReference type="GO" id="GO:0046872">
    <property type="term" value="F:metal ion binding"/>
    <property type="evidence" value="ECO:0007669"/>
    <property type="project" value="UniProtKB-KW"/>
</dbReference>
<dbReference type="CDD" id="cd01638">
    <property type="entry name" value="CysQ"/>
    <property type="match status" value="1"/>
</dbReference>
<evidence type="ECO:0000313" key="7">
    <source>
        <dbReference type="Proteomes" id="UP000323142"/>
    </source>
</evidence>
<dbReference type="OrthoDB" id="9785695at2"/>
<keyword evidence="2 5" id="KW-0479">Metal-binding</keyword>
<keyword evidence="7" id="KW-1185">Reference proteome</keyword>
<dbReference type="Gene3D" id="3.40.190.80">
    <property type="match status" value="1"/>
</dbReference>
<dbReference type="Pfam" id="PF00459">
    <property type="entry name" value="Inositol_P"/>
    <property type="match status" value="1"/>
</dbReference>
<protein>
    <submittedName>
        <fullName evidence="6">3'(2'),5'-bisphosphate nucleotidase CysQ</fullName>
    </submittedName>
</protein>
<dbReference type="GO" id="GO:0046854">
    <property type="term" value="P:phosphatidylinositol phosphate biosynthetic process"/>
    <property type="evidence" value="ECO:0007669"/>
    <property type="project" value="InterPro"/>
</dbReference>
<dbReference type="Gene3D" id="3.30.540.10">
    <property type="entry name" value="Fructose-1,6-Bisphosphatase, subunit A, domain 1"/>
    <property type="match status" value="1"/>
</dbReference>
<feature type="binding site" evidence="5">
    <location>
        <position position="213"/>
    </location>
    <ligand>
        <name>Mg(2+)</name>
        <dbReference type="ChEBI" id="CHEBI:18420"/>
        <label>1</label>
        <note>catalytic</note>
    </ligand>
</feature>
<comment type="cofactor">
    <cofactor evidence="5">
        <name>Mg(2+)</name>
        <dbReference type="ChEBI" id="CHEBI:18420"/>
    </cofactor>
</comment>
<feature type="binding site" evidence="5">
    <location>
        <position position="95"/>
    </location>
    <ligand>
        <name>Mg(2+)</name>
        <dbReference type="ChEBI" id="CHEBI:18420"/>
        <label>1</label>
        <note>catalytic</note>
    </ligand>
</feature>
<dbReference type="RefSeq" id="WP_149819374.1">
    <property type="nucleotide sequence ID" value="NZ_VUOA01000028.1"/>
</dbReference>
<organism evidence="6 7">
    <name type="scientific">Salinarimonas soli</name>
    <dbReference type="NCBI Taxonomy" id="1638099"/>
    <lineage>
        <taxon>Bacteria</taxon>
        <taxon>Pseudomonadati</taxon>
        <taxon>Pseudomonadota</taxon>
        <taxon>Alphaproteobacteria</taxon>
        <taxon>Hyphomicrobiales</taxon>
        <taxon>Salinarimonadaceae</taxon>
        <taxon>Salinarimonas</taxon>
    </lineage>
</organism>
<comment type="caution">
    <text evidence="6">The sequence shown here is derived from an EMBL/GenBank/DDBJ whole genome shotgun (WGS) entry which is preliminary data.</text>
</comment>
<evidence type="ECO:0000256" key="1">
    <source>
        <dbReference type="ARBA" id="ARBA00009759"/>
    </source>
</evidence>
<dbReference type="PRINTS" id="PR00377">
    <property type="entry name" value="IMPHPHTASES"/>
</dbReference>
<dbReference type="InterPro" id="IPR020550">
    <property type="entry name" value="Inositol_monophosphatase_CS"/>
</dbReference>